<keyword evidence="2" id="KW-0235">DNA replication</keyword>
<evidence type="ECO:0000313" key="7">
    <source>
        <dbReference type="Proteomes" id="UP000246004"/>
    </source>
</evidence>
<dbReference type="GO" id="GO:0042575">
    <property type="term" value="C:DNA polymerase complex"/>
    <property type="evidence" value="ECO:0007669"/>
    <property type="project" value="TreeGrafter"/>
</dbReference>
<dbReference type="AlphaFoldDB" id="A0A2A2HF35"/>
<comment type="similarity">
    <text evidence="1">Belongs to the DNA polymerase delta/II small subunit family.</text>
</comment>
<dbReference type="RefSeq" id="WP_095607981.1">
    <property type="nucleotide sequence ID" value="NZ_LMVN01000002.1"/>
</dbReference>
<dbReference type="OrthoDB" id="372039at2157"/>
<protein>
    <submittedName>
        <fullName evidence="5">3',5'-cyclic adenosine monophosphate phosphodiesterase CpdA</fullName>
        <ecNumber evidence="5">3.1.4.17</ecNumber>
    </submittedName>
</protein>
<dbReference type="PANTHER" id="PTHR10416:SF0">
    <property type="entry name" value="DNA POLYMERASE DELTA SUBUNIT 2"/>
    <property type="match status" value="1"/>
</dbReference>
<dbReference type="Proteomes" id="UP000246004">
    <property type="component" value="Unassembled WGS sequence"/>
</dbReference>
<dbReference type="GO" id="GO:0004114">
    <property type="term" value="F:3',5'-cyclic-nucleotide phosphodiesterase activity"/>
    <property type="evidence" value="ECO:0007669"/>
    <property type="project" value="UniProtKB-EC"/>
</dbReference>
<evidence type="ECO:0000259" key="3">
    <source>
        <dbReference type="Pfam" id="PF04042"/>
    </source>
</evidence>
<evidence type="ECO:0000313" key="5">
    <source>
        <dbReference type="EMBL" id="PWL08168.1"/>
    </source>
</evidence>
<evidence type="ECO:0000313" key="4">
    <source>
        <dbReference type="EMBL" id="PAV08081.1"/>
    </source>
</evidence>
<accession>A0A2A2HF35</accession>
<dbReference type="EMBL" id="LMVN01000002">
    <property type="protein sequence ID" value="PAV08081.1"/>
    <property type="molecule type" value="Genomic_DNA"/>
</dbReference>
<dbReference type="InterPro" id="IPR029052">
    <property type="entry name" value="Metallo-depent_PP-like"/>
</dbReference>
<evidence type="ECO:0000256" key="2">
    <source>
        <dbReference type="ARBA" id="ARBA00022705"/>
    </source>
</evidence>
<evidence type="ECO:0000313" key="6">
    <source>
        <dbReference type="Proteomes" id="UP000217528"/>
    </source>
</evidence>
<feature type="domain" description="DNA polymerase alpha/delta/epsilon subunit B" evidence="3">
    <location>
        <begin position="248"/>
        <end position="440"/>
    </location>
</feature>
<keyword evidence="5" id="KW-0378">Hydrolase</keyword>
<dbReference type="Pfam" id="PF04042">
    <property type="entry name" value="DNA_pol_E_B"/>
    <property type="match status" value="1"/>
</dbReference>
<name>A0A2A2HF35_9EURY</name>
<dbReference type="InterPro" id="IPR007185">
    <property type="entry name" value="DNA_pol_a/d/e_bsu"/>
</dbReference>
<comment type="caution">
    <text evidence="4">The sequence shown here is derived from an EMBL/GenBank/DDBJ whole genome shotgun (WGS) entry which is preliminary data.</text>
</comment>
<gene>
    <name evidence="5" type="primary">cpdA_3</name>
    <name evidence="4" type="ORF">ASJ82_01050</name>
    <name evidence="5" type="ORF">MSCUN_10990</name>
</gene>
<dbReference type="SUPFAM" id="SSF56300">
    <property type="entry name" value="Metallo-dependent phosphatases"/>
    <property type="match status" value="1"/>
</dbReference>
<dbReference type="Gene3D" id="3.60.21.50">
    <property type="match status" value="1"/>
</dbReference>
<sequence length="492" mass="57060">MPIIEVTENHKQTITKSDMNDLTKTFRDRYTKLREIIENEQNITGNLYSVSEIINKADAHKETKKTPKLNKYQLTNILTKNKQYLKNITSGKYTFKNIHENKVTLYDIRQKKDVIIDSYQRENLPILMKFYTYIQKAHSLKTITLLRHVKRTKKGNYILTCEDGTNTYDKYGYGKIDYIRTFLTPEILKESGITPDTLIPDTVVYQEIKFIDYPILGTQLQRDKLKTIDIKQPSLQRKQTHLTKDAHIVFLSDIHVGSKYFNETKLLNTINYINKSEVDAVLIAGDIVDGIGIYPEQEKDLAIKSFHKQYEKLNEYLDQIEPHMYITPGNHDAVPLKEPQQPLTDQYAPDLCKNKNITLLSNPSTVNINGTRIRMYHGKGLDDLIMAIKNLDYQHPCKVMEEQLEKRHLAPIYGMTTQHAWEGEDKLVIDELPDIFHTGHVHIAQHTNYKGIELINSGTFQEQTPFQTTHKIRPTVGLIPVLKDGKITMKQM</sequence>
<reference evidence="5 7" key="1">
    <citation type="submission" date="2016-04" db="EMBL/GenBank/DDBJ databases">
        <title>Genome sequence of Methanosphaera cuniculi DSM 4103.</title>
        <authorList>
            <person name="Poehlein A."/>
            <person name="Seedorf H."/>
            <person name="Daniel R."/>
        </authorList>
    </citation>
    <scope>NUCLEOTIDE SEQUENCE [LARGE SCALE GENOMIC DNA]</scope>
    <source>
        <strain evidence="5 7">DSM 4103</strain>
    </source>
</reference>
<dbReference type="GO" id="GO:0006271">
    <property type="term" value="P:DNA strand elongation involved in DNA replication"/>
    <property type="evidence" value="ECO:0007669"/>
    <property type="project" value="TreeGrafter"/>
</dbReference>
<evidence type="ECO:0000256" key="1">
    <source>
        <dbReference type="ARBA" id="ARBA00006035"/>
    </source>
</evidence>
<dbReference type="EC" id="3.1.4.17" evidence="5"/>
<keyword evidence="6" id="KW-1185">Reference proteome</keyword>
<dbReference type="GO" id="GO:0003677">
    <property type="term" value="F:DNA binding"/>
    <property type="evidence" value="ECO:0007669"/>
    <property type="project" value="InterPro"/>
</dbReference>
<proteinExistence type="inferred from homology"/>
<dbReference type="EMBL" id="LWMS01000031">
    <property type="protein sequence ID" value="PWL08168.1"/>
    <property type="molecule type" value="Genomic_DNA"/>
</dbReference>
<dbReference type="InterPro" id="IPR024826">
    <property type="entry name" value="DNA_pol_delta/II_ssu"/>
</dbReference>
<dbReference type="Proteomes" id="UP000217528">
    <property type="component" value="Unassembled WGS sequence"/>
</dbReference>
<organism evidence="4 6">
    <name type="scientific">Methanosphaera cuniculi</name>
    <dbReference type="NCBI Taxonomy" id="1077256"/>
    <lineage>
        <taxon>Archaea</taxon>
        <taxon>Methanobacteriati</taxon>
        <taxon>Methanobacteriota</taxon>
        <taxon>Methanomada group</taxon>
        <taxon>Methanobacteria</taxon>
        <taxon>Methanobacteriales</taxon>
        <taxon>Methanobacteriaceae</taxon>
        <taxon>Methanosphaera</taxon>
    </lineage>
</organism>
<reference evidence="4 6" key="2">
    <citation type="journal article" date="2017" name="BMC Genomics">
        <title>Genomic analysis of methanogenic archaea reveals a shift towards energy conservation.</title>
        <authorList>
            <person name="Gilmore S.P."/>
            <person name="Henske J.K."/>
            <person name="Sexton J.A."/>
            <person name="Solomon K.V."/>
            <person name="Seppala S."/>
            <person name="Yoo J.I."/>
            <person name="Huyett L.M."/>
            <person name="Pressman A."/>
            <person name="Cogan J.Z."/>
            <person name="Kivenson V."/>
            <person name="Peng X."/>
            <person name="Tan Y."/>
            <person name="Valentine D.L."/>
            <person name="O'Malley M.A."/>
        </authorList>
    </citation>
    <scope>NUCLEOTIDE SEQUENCE [LARGE SCALE GENOMIC DNA]</scope>
    <source>
        <strain evidence="4 6">1R-7</strain>
    </source>
</reference>
<dbReference type="PANTHER" id="PTHR10416">
    <property type="entry name" value="DNA POLYMERASE DELTA SUBUNIT 2"/>
    <property type="match status" value="1"/>
</dbReference>